<organism evidence="2 3">
    <name type="scientific">Sphingomonas plantiphila</name>
    <dbReference type="NCBI Taxonomy" id="3163295"/>
    <lineage>
        <taxon>Bacteria</taxon>
        <taxon>Pseudomonadati</taxon>
        <taxon>Pseudomonadota</taxon>
        <taxon>Alphaproteobacteria</taxon>
        <taxon>Sphingomonadales</taxon>
        <taxon>Sphingomonadaceae</taxon>
        <taxon>Sphingomonas</taxon>
    </lineage>
</organism>
<sequence length="313" mass="34230">MRSFLLAAAFLAAAPATAGPVTADYWPIASRNPYQADPVVARRLRCAALMEAVGKLYFGGIDHADPRLRAEWGQTTVDTPRMPAADTRERHAYAQATFALYDAAETLGATRAKYTHIDFQGWYHDSDQLEALAKVRAGIGYAALDSRRVRCFEYPQIAALRPMLTTRLQIPVPSMLQPASPRIRPEWMPPRTVGYFYKADSYRFLACAGLAQAVAKARFGQMPAPDGEDYGGAAAPPTRALFRKAVRDTFLAGHKTLVANTPVERQAYLMNFYSAQSAGQTLVKNGVAADAAREPSLRCRELPTMAAIASLLS</sequence>
<feature type="signal peptide" evidence="1">
    <location>
        <begin position="1"/>
        <end position="18"/>
    </location>
</feature>
<reference evidence="2 3" key="1">
    <citation type="submission" date="2024-06" db="EMBL/GenBank/DDBJ databases">
        <authorList>
            <person name="Kaempfer P."/>
            <person name="Viver T."/>
        </authorList>
    </citation>
    <scope>NUCLEOTIDE SEQUENCE [LARGE SCALE GENOMIC DNA]</scope>
    <source>
        <strain evidence="2 3">ST-64</strain>
    </source>
</reference>
<feature type="chain" id="PRO_5046324357" evidence="1">
    <location>
        <begin position="19"/>
        <end position="313"/>
    </location>
</feature>
<evidence type="ECO:0000313" key="3">
    <source>
        <dbReference type="Proteomes" id="UP001629244"/>
    </source>
</evidence>
<keyword evidence="1" id="KW-0732">Signal</keyword>
<proteinExistence type="predicted"/>
<accession>A0ABW8YR74</accession>
<protein>
    <submittedName>
        <fullName evidence="2">Uncharacterized protein</fullName>
    </submittedName>
</protein>
<comment type="caution">
    <text evidence="2">The sequence shown here is derived from an EMBL/GenBank/DDBJ whole genome shotgun (WGS) entry which is preliminary data.</text>
</comment>
<evidence type="ECO:0000256" key="1">
    <source>
        <dbReference type="SAM" id="SignalP"/>
    </source>
</evidence>
<dbReference type="Proteomes" id="UP001629244">
    <property type="component" value="Unassembled WGS sequence"/>
</dbReference>
<evidence type="ECO:0000313" key="2">
    <source>
        <dbReference type="EMBL" id="MFL9841942.1"/>
    </source>
</evidence>
<dbReference type="RefSeq" id="WP_408079128.1">
    <property type="nucleotide sequence ID" value="NZ_JBELQC010000002.1"/>
</dbReference>
<dbReference type="EMBL" id="JBELQC010000002">
    <property type="protein sequence ID" value="MFL9841942.1"/>
    <property type="molecule type" value="Genomic_DNA"/>
</dbReference>
<gene>
    <name evidence="2" type="ORF">ABS767_13285</name>
</gene>
<keyword evidence="3" id="KW-1185">Reference proteome</keyword>
<name>A0ABW8YR74_9SPHN</name>